<feature type="compositionally biased region" description="Gly residues" evidence="4">
    <location>
        <begin position="312"/>
        <end position="334"/>
    </location>
</feature>
<feature type="compositionally biased region" description="Basic and acidic residues" evidence="4">
    <location>
        <begin position="141"/>
        <end position="163"/>
    </location>
</feature>
<sequence length="383" mass="41056">MQGHDDLEPTVHIRELKKDKVNFVLKNVDLAFANSLRRVMMADIPTVAIDMVEIEINTTVLPDEFIAHRLGMVPLASSNCDEAIRNTRDCTCLAGCDSCSIMLVLNVACHDHHTMDVTSHHLDVVPPGTPGTWGDGEEQEHDAGEELSKRGERFGHPVGKDEPGTPPVLLCKIRKGQELKLRCVAKKGIAKEHAKWSPCSAVSFEYDPYNKLRHTTHWFESDERGEWPLSENAKEEEPPRDDEPFDFNAQPSQFYFEVETDGSLGPQEVVMKGLAELQTKLANLILGLKTQPELDILTGGEQQPNGNNADGWGAGGGGGGGWGAASGNGGGWGGSASPTRGGAATSAWGATSPHSSGGATSTWGGGANAGWGSPEQQSNGWNV</sequence>
<keyword evidence="7" id="KW-1185">Reference proteome</keyword>
<gene>
    <name evidence="6" type="ORF">BDZ94DRAFT_1265324</name>
</gene>
<dbReference type="PANTHER" id="PTHR11800:SF2">
    <property type="entry name" value="DNA-DIRECTED RNA POLYMERASE II SUBUNIT RPB3"/>
    <property type="match status" value="1"/>
</dbReference>
<dbReference type="GO" id="GO:0005665">
    <property type="term" value="C:RNA polymerase II, core complex"/>
    <property type="evidence" value="ECO:0007669"/>
    <property type="project" value="TreeGrafter"/>
</dbReference>
<dbReference type="SMART" id="SM00662">
    <property type="entry name" value="RPOLD"/>
    <property type="match status" value="1"/>
</dbReference>
<dbReference type="PROSITE" id="PS00446">
    <property type="entry name" value="RNA_POL_D_30KD"/>
    <property type="match status" value="1"/>
</dbReference>
<dbReference type="InterPro" id="IPR011263">
    <property type="entry name" value="DNA-dir_RNA_pol_RpoA/D/Rpb3"/>
</dbReference>
<dbReference type="CDD" id="cd07031">
    <property type="entry name" value="RNAP_II_RPB3"/>
    <property type="match status" value="1"/>
</dbReference>
<dbReference type="SUPFAM" id="SSF56553">
    <property type="entry name" value="Insert subdomain of RNA polymerase alpha subunit"/>
    <property type="match status" value="1"/>
</dbReference>
<protein>
    <submittedName>
        <fullName evidence="6">DNA-directed RNA polymerase</fullName>
    </submittedName>
</protein>
<evidence type="ECO:0000256" key="2">
    <source>
        <dbReference type="ARBA" id="ARBA00023163"/>
    </source>
</evidence>
<feature type="domain" description="DNA-directed RNA polymerase RpoA/D/Rpb3-type" evidence="5">
    <location>
        <begin position="20"/>
        <end position="287"/>
    </location>
</feature>
<dbReference type="Gene3D" id="3.30.1360.10">
    <property type="entry name" value="RNA polymerase, RBP11-like subunit"/>
    <property type="match status" value="1"/>
</dbReference>
<evidence type="ECO:0000256" key="3">
    <source>
        <dbReference type="ARBA" id="ARBA00025804"/>
    </source>
</evidence>
<dbReference type="GO" id="GO:0006366">
    <property type="term" value="P:transcription by RNA polymerase II"/>
    <property type="evidence" value="ECO:0007669"/>
    <property type="project" value="TreeGrafter"/>
</dbReference>
<proteinExistence type="inferred from homology"/>
<comment type="caution">
    <text evidence="6">The sequence shown here is derived from an EMBL/GenBank/DDBJ whole genome shotgun (WGS) entry which is preliminary data.</text>
</comment>
<dbReference type="Pfam" id="PF01193">
    <property type="entry name" value="RNA_pol_L"/>
    <property type="match status" value="1"/>
</dbReference>
<keyword evidence="2" id="KW-0804">Transcription</keyword>
<dbReference type="GO" id="GO:0003899">
    <property type="term" value="F:DNA-directed RNA polymerase activity"/>
    <property type="evidence" value="ECO:0007669"/>
    <property type="project" value="InterPro"/>
</dbReference>
<reference evidence="6" key="1">
    <citation type="submission" date="2020-11" db="EMBL/GenBank/DDBJ databases">
        <authorList>
            <consortium name="DOE Joint Genome Institute"/>
            <person name="Ahrendt S."/>
            <person name="Riley R."/>
            <person name="Andreopoulos W."/>
            <person name="Labutti K."/>
            <person name="Pangilinan J."/>
            <person name="Ruiz-Duenas F.J."/>
            <person name="Barrasa J.M."/>
            <person name="Sanchez-Garcia M."/>
            <person name="Camarero S."/>
            <person name="Miyauchi S."/>
            <person name="Serrano A."/>
            <person name="Linde D."/>
            <person name="Babiker R."/>
            <person name="Drula E."/>
            <person name="Ayuso-Fernandez I."/>
            <person name="Pacheco R."/>
            <person name="Padilla G."/>
            <person name="Ferreira P."/>
            <person name="Barriuso J."/>
            <person name="Kellner H."/>
            <person name="Castanera R."/>
            <person name="Alfaro M."/>
            <person name="Ramirez L."/>
            <person name="Pisabarro A.G."/>
            <person name="Kuo A."/>
            <person name="Tritt A."/>
            <person name="Lipzen A."/>
            <person name="He G."/>
            <person name="Yan M."/>
            <person name="Ng V."/>
            <person name="Cullen D."/>
            <person name="Martin F."/>
            <person name="Rosso M.-N."/>
            <person name="Henrissat B."/>
            <person name="Hibbett D."/>
            <person name="Martinez A.T."/>
            <person name="Grigoriev I.V."/>
        </authorList>
    </citation>
    <scope>NUCLEOTIDE SEQUENCE</scope>
    <source>
        <strain evidence="6">CBS 247.69</strain>
    </source>
</reference>
<dbReference type="PANTHER" id="PTHR11800">
    <property type="entry name" value="DNA-DIRECTED RNA POLYMERASE"/>
    <property type="match status" value="1"/>
</dbReference>
<feature type="region of interest" description="Disordered" evidence="4">
    <location>
        <begin position="296"/>
        <end position="383"/>
    </location>
</feature>
<dbReference type="InterPro" id="IPR022842">
    <property type="entry name" value="RNAP_Rpo3/Rpb3/RPAC1"/>
</dbReference>
<feature type="region of interest" description="Disordered" evidence="4">
    <location>
        <begin position="121"/>
        <end position="167"/>
    </location>
</feature>
<dbReference type="EMBL" id="MU150294">
    <property type="protein sequence ID" value="KAF9460704.1"/>
    <property type="molecule type" value="Genomic_DNA"/>
</dbReference>
<dbReference type="HAMAP" id="MF_00320">
    <property type="entry name" value="RNApol_arch_Rpo3"/>
    <property type="match status" value="1"/>
</dbReference>
<dbReference type="InterPro" id="IPR001514">
    <property type="entry name" value="DNA-dir_RNA_pol_30-40kDasu_CS"/>
</dbReference>
<organism evidence="6 7">
    <name type="scientific">Collybia nuda</name>
    <dbReference type="NCBI Taxonomy" id="64659"/>
    <lineage>
        <taxon>Eukaryota</taxon>
        <taxon>Fungi</taxon>
        <taxon>Dikarya</taxon>
        <taxon>Basidiomycota</taxon>
        <taxon>Agaricomycotina</taxon>
        <taxon>Agaricomycetes</taxon>
        <taxon>Agaricomycetidae</taxon>
        <taxon>Agaricales</taxon>
        <taxon>Tricholomatineae</taxon>
        <taxon>Clitocybaceae</taxon>
        <taxon>Collybia</taxon>
    </lineage>
</organism>
<evidence type="ECO:0000313" key="7">
    <source>
        <dbReference type="Proteomes" id="UP000807353"/>
    </source>
</evidence>
<dbReference type="AlphaFoldDB" id="A0A9P6CH93"/>
<dbReference type="OrthoDB" id="270173at2759"/>
<evidence type="ECO:0000256" key="4">
    <source>
        <dbReference type="SAM" id="MobiDB-lite"/>
    </source>
</evidence>
<comment type="similarity">
    <text evidence="3">Belongs to the archaeal Rpo3/eukaryotic RPB3 RNA polymerase subunit family.</text>
</comment>
<dbReference type="InterPro" id="IPR036643">
    <property type="entry name" value="RNApol_insert_sf"/>
</dbReference>
<dbReference type="GO" id="GO:0046983">
    <property type="term" value="F:protein dimerization activity"/>
    <property type="evidence" value="ECO:0007669"/>
    <property type="project" value="InterPro"/>
</dbReference>
<dbReference type="SUPFAM" id="SSF55257">
    <property type="entry name" value="RBP11-like subunits of RNA polymerase"/>
    <property type="match status" value="1"/>
</dbReference>
<dbReference type="Pfam" id="PF01000">
    <property type="entry name" value="RNA_pol_A_bac"/>
    <property type="match status" value="1"/>
</dbReference>
<name>A0A9P6CH93_9AGAR</name>
<feature type="compositionally biased region" description="Polar residues" evidence="4">
    <location>
        <begin position="374"/>
        <end position="383"/>
    </location>
</feature>
<evidence type="ECO:0000256" key="1">
    <source>
        <dbReference type="ARBA" id="ARBA00022478"/>
    </source>
</evidence>
<keyword evidence="1 6" id="KW-0240">DNA-directed RNA polymerase</keyword>
<dbReference type="Proteomes" id="UP000807353">
    <property type="component" value="Unassembled WGS sequence"/>
</dbReference>
<dbReference type="InterPro" id="IPR050518">
    <property type="entry name" value="Rpo3/RPB3_RNA_Pol_subunit"/>
</dbReference>
<accession>A0A9P6CH93</accession>
<dbReference type="GO" id="GO:0003677">
    <property type="term" value="F:DNA binding"/>
    <property type="evidence" value="ECO:0007669"/>
    <property type="project" value="InterPro"/>
</dbReference>
<feature type="compositionally biased region" description="Low complexity" evidence="4">
    <location>
        <begin position="335"/>
        <end position="362"/>
    </location>
</feature>
<dbReference type="InterPro" id="IPR036603">
    <property type="entry name" value="RBP11-like"/>
</dbReference>
<dbReference type="InterPro" id="IPR011262">
    <property type="entry name" value="DNA-dir_RNA_pol_insert"/>
</dbReference>
<dbReference type="Gene3D" id="2.170.120.12">
    <property type="entry name" value="DNA-directed RNA polymerase, insert domain"/>
    <property type="match status" value="1"/>
</dbReference>
<evidence type="ECO:0000259" key="5">
    <source>
        <dbReference type="SMART" id="SM00662"/>
    </source>
</evidence>
<evidence type="ECO:0000313" key="6">
    <source>
        <dbReference type="EMBL" id="KAF9460704.1"/>
    </source>
</evidence>